<dbReference type="RefSeq" id="WP_215625186.1">
    <property type="nucleotide sequence ID" value="NZ_CP067089.2"/>
</dbReference>
<gene>
    <name evidence="10" type="primary">phoU</name>
    <name evidence="10" type="ORF">JFL75_13125</name>
</gene>
<name>A0A7T8B9E6_9SPIR</name>
<keyword evidence="5 8" id="KW-0963">Cytoplasm</keyword>
<dbReference type="Pfam" id="PF01895">
    <property type="entry name" value="PhoU"/>
    <property type="match status" value="2"/>
</dbReference>
<dbReference type="Gene3D" id="1.20.58.220">
    <property type="entry name" value="Phosphate transport system protein phou homolog 2, domain 2"/>
    <property type="match status" value="1"/>
</dbReference>
<dbReference type="AlphaFoldDB" id="A0A7T8B9E6"/>
<comment type="similarity">
    <text evidence="2 8">Belongs to the PhoU family.</text>
</comment>
<evidence type="ECO:0000256" key="5">
    <source>
        <dbReference type="ARBA" id="ARBA00022490"/>
    </source>
</evidence>
<sequence length="218" mass="24117">MNTRTILNTKLDNIREEVFRMAALVEENLASAATALREGDPDLAGMVKVSDTLVDSLQLTIEDETAALMATQSPVARDLRELVCVFKLTGNLERAGDYAVHLARAAAKLSGDPSLRCLDRLDSMAKTGGQMIRAAMEAYRNHDAAAARRTAAMDDDIDWEHRALTEELLTLIRKHPELTKKAVRILSVSGFLERLGDHVTNICEAVIYMVESKHEELN</sequence>
<evidence type="ECO:0000259" key="9">
    <source>
        <dbReference type="Pfam" id="PF01895"/>
    </source>
</evidence>
<keyword evidence="11" id="KW-1185">Reference proteome</keyword>
<evidence type="ECO:0000313" key="10">
    <source>
        <dbReference type="EMBL" id="QQO07880.1"/>
    </source>
</evidence>
<dbReference type="InterPro" id="IPR026022">
    <property type="entry name" value="PhoU_dom"/>
</dbReference>
<dbReference type="InterPro" id="IPR038078">
    <property type="entry name" value="PhoU-like_sf"/>
</dbReference>
<dbReference type="GO" id="GO:0005737">
    <property type="term" value="C:cytoplasm"/>
    <property type="evidence" value="ECO:0007669"/>
    <property type="project" value="UniProtKB-SubCell"/>
</dbReference>
<dbReference type="EMBL" id="CP067089">
    <property type="protein sequence ID" value="QQO07880.1"/>
    <property type="molecule type" value="Genomic_DNA"/>
</dbReference>
<protein>
    <recommendedName>
        <fullName evidence="8">Phosphate-specific transport system accessory protein PhoU</fullName>
    </recommendedName>
</protein>
<comment type="subunit">
    <text evidence="3 8">Homodimer.</text>
</comment>
<dbReference type="PANTHER" id="PTHR42930:SF3">
    <property type="entry name" value="PHOSPHATE-SPECIFIC TRANSPORT SYSTEM ACCESSORY PROTEIN PHOU"/>
    <property type="match status" value="1"/>
</dbReference>
<dbReference type="KEGG" id="bhc:JFL75_13125"/>
<comment type="subcellular location">
    <subcellularLocation>
        <location evidence="1 8">Cytoplasm</location>
    </subcellularLocation>
</comment>
<evidence type="ECO:0000256" key="6">
    <source>
        <dbReference type="ARBA" id="ARBA00022592"/>
    </source>
</evidence>
<dbReference type="PANTHER" id="PTHR42930">
    <property type="entry name" value="PHOSPHATE-SPECIFIC TRANSPORT SYSTEM ACCESSORY PROTEIN PHOU"/>
    <property type="match status" value="1"/>
</dbReference>
<comment type="function">
    <text evidence="7 8">Plays a role in the regulation of phosphate uptake.</text>
</comment>
<proteinExistence type="inferred from homology"/>
<dbReference type="GO" id="GO:0045936">
    <property type="term" value="P:negative regulation of phosphate metabolic process"/>
    <property type="evidence" value="ECO:0007669"/>
    <property type="project" value="InterPro"/>
</dbReference>
<keyword evidence="6 8" id="KW-0592">Phosphate transport</keyword>
<evidence type="ECO:0000256" key="8">
    <source>
        <dbReference type="PIRNR" id="PIRNR003107"/>
    </source>
</evidence>
<accession>A0A7T8B9E6</accession>
<keyword evidence="4 8" id="KW-0813">Transport</keyword>
<feature type="domain" description="PhoU" evidence="9">
    <location>
        <begin position="122"/>
        <end position="206"/>
    </location>
</feature>
<dbReference type="InterPro" id="IPR028366">
    <property type="entry name" value="PhoU"/>
</dbReference>
<dbReference type="PIRSF" id="PIRSF003107">
    <property type="entry name" value="PhoU"/>
    <property type="match status" value="1"/>
</dbReference>
<dbReference type="GO" id="GO:0006817">
    <property type="term" value="P:phosphate ion transport"/>
    <property type="evidence" value="ECO:0007669"/>
    <property type="project" value="UniProtKB-KW"/>
</dbReference>
<dbReference type="GO" id="GO:0030643">
    <property type="term" value="P:intracellular phosphate ion homeostasis"/>
    <property type="evidence" value="ECO:0007669"/>
    <property type="project" value="InterPro"/>
</dbReference>
<evidence type="ECO:0000256" key="4">
    <source>
        <dbReference type="ARBA" id="ARBA00022448"/>
    </source>
</evidence>
<dbReference type="NCBIfam" id="TIGR02135">
    <property type="entry name" value="phoU_full"/>
    <property type="match status" value="1"/>
</dbReference>
<evidence type="ECO:0000256" key="2">
    <source>
        <dbReference type="ARBA" id="ARBA00008107"/>
    </source>
</evidence>
<reference evidence="10" key="1">
    <citation type="submission" date="2021-01" db="EMBL/GenBank/DDBJ databases">
        <title>Description of Breznakiella homolactica.</title>
        <authorList>
            <person name="Song Y."/>
            <person name="Brune A."/>
        </authorList>
    </citation>
    <scope>NUCLEOTIDE SEQUENCE</scope>
    <source>
        <strain evidence="10">RmG30</strain>
    </source>
</reference>
<dbReference type="Proteomes" id="UP000595917">
    <property type="component" value="Chromosome"/>
</dbReference>
<evidence type="ECO:0000313" key="11">
    <source>
        <dbReference type="Proteomes" id="UP000595917"/>
    </source>
</evidence>
<organism evidence="10 11">
    <name type="scientific">Breznakiella homolactica</name>
    <dbReference type="NCBI Taxonomy" id="2798577"/>
    <lineage>
        <taxon>Bacteria</taxon>
        <taxon>Pseudomonadati</taxon>
        <taxon>Spirochaetota</taxon>
        <taxon>Spirochaetia</taxon>
        <taxon>Spirochaetales</taxon>
        <taxon>Breznakiellaceae</taxon>
        <taxon>Breznakiella</taxon>
    </lineage>
</organism>
<evidence type="ECO:0000256" key="3">
    <source>
        <dbReference type="ARBA" id="ARBA00011738"/>
    </source>
</evidence>
<evidence type="ECO:0000256" key="1">
    <source>
        <dbReference type="ARBA" id="ARBA00004496"/>
    </source>
</evidence>
<dbReference type="SUPFAM" id="SSF109755">
    <property type="entry name" value="PhoU-like"/>
    <property type="match status" value="1"/>
</dbReference>
<evidence type="ECO:0000256" key="7">
    <source>
        <dbReference type="ARBA" id="ARBA00056181"/>
    </source>
</evidence>
<dbReference type="FunFam" id="1.20.58.220:FF:000004">
    <property type="entry name" value="Phosphate-specific transport system accessory protein PhoU"/>
    <property type="match status" value="1"/>
</dbReference>
<feature type="domain" description="PhoU" evidence="9">
    <location>
        <begin position="20"/>
        <end position="105"/>
    </location>
</feature>